<evidence type="ECO:0000256" key="1">
    <source>
        <dbReference type="SAM" id="MobiDB-lite"/>
    </source>
</evidence>
<reference evidence="3" key="1">
    <citation type="submission" date="2017-02" db="EMBL/GenBank/DDBJ databases">
        <authorList>
            <person name="Varghese N."/>
            <person name="Submissions S."/>
        </authorList>
    </citation>
    <scope>NUCLEOTIDE SEQUENCE [LARGE SCALE GENOMIC DNA]</scope>
    <source>
        <strain evidence="3">ATCC 35199</strain>
    </source>
</reference>
<feature type="region of interest" description="Disordered" evidence="1">
    <location>
        <begin position="110"/>
        <end position="144"/>
    </location>
</feature>
<gene>
    <name evidence="2" type="ORF">SAMN02745120_0622</name>
</gene>
<proteinExistence type="predicted"/>
<protein>
    <submittedName>
        <fullName evidence="2">Uncharacterized protein</fullName>
    </submittedName>
</protein>
<dbReference type="AlphaFoldDB" id="A0A1T5A1I2"/>
<dbReference type="Proteomes" id="UP000243406">
    <property type="component" value="Unassembled WGS sequence"/>
</dbReference>
<keyword evidence="3" id="KW-1185">Reference proteome</keyword>
<evidence type="ECO:0000313" key="3">
    <source>
        <dbReference type="Proteomes" id="UP000243406"/>
    </source>
</evidence>
<evidence type="ECO:0000313" key="2">
    <source>
        <dbReference type="EMBL" id="SKB28503.1"/>
    </source>
</evidence>
<sequence length="281" mass="33324">MNTLEGWISLHRSIQEHWLYQERRVFSKYEAWIDMIMMASHKDNRFLLGKELVEVKRGSFITSELKLMDRWRWSKAKVRNFLNLLEEDKMILKKSDKKKTTLTIVNYNDYQDRETTQRPQKDHTETTKRPQKDTINNVNNDNNVNNKEIEYSMQNIIDAWNDLKLTQIKSIKPNTNRFKLLNVRVREYGESEVIKAIETIKHCPFLLGQSQSGWIITFDWFIKPNNFLKVLEGTYMNNGTSDKAKNKNNQNLQGAYKSVSNDDLENLLINKRVRARSEDSI</sequence>
<accession>A0A1T5A1I2</accession>
<dbReference type="EMBL" id="FUYN01000001">
    <property type="protein sequence ID" value="SKB28503.1"/>
    <property type="molecule type" value="Genomic_DNA"/>
</dbReference>
<organism evidence="2 3">
    <name type="scientific">Acetoanaerobium noterae</name>
    <dbReference type="NCBI Taxonomy" id="745369"/>
    <lineage>
        <taxon>Bacteria</taxon>
        <taxon>Bacillati</taxon>
        <taxon>Bacillota</taxon>
        <taxon>Clostridia</taxon>
        <taxon>Peptostreptococcales</taxon>
        <taxon>Filifactoraceae</taxon>
        <taxon>Acetoanaerobium</taxon>
    </lineage>
</organism>
<name>A0A1T5A1I2_9FIRM</name>
<feature type="compositionally biased region" description="Basic and acidic residues" evidence="1">
    <location>
        <begin position="110"/>
        <end position="132"/>
    </location>
</feature>